<dbReference type="Proteomes" id="UP000777438">
    <property type="component" value="Unassembled WGS sequence"/>
</dbReference>
<feature type="domain" description="Zn(2)-C6 fungal-type" evidence="2">
    <location>
        <begin position="13"/>
        <end position="44"/>
    </location>
</feature>
<dbReference type="Pfam" id="PF11951">
    <property type="entry name" value="Fungal_trans_2"/>
    <property type="match status" value="1"/>
</dbReference>
<keyword evidence="4" id="KW-1185">Reference proteome</keyword>
<dbReference type="EMBL" id="JAGPYM010000021">
    <property type="protein sequence ID" value="KAH6884279.1"/>
    <property type="molecule type" value="Genomic_DNA"/>
</dbReference>
<dbReference type="GO" id="GO:0008270">
    <property type="term" value="F:zinc ion binding"/>
    <property type="evidence" value="ECO:0007669"/>
    <property type="project" value="InterPro"/>
</dbReference>
<sequence length="473" mass="53250">MTPVTRTQKMRSACDRCYKLKERCERRAHASCERCHRLDIACSTSPAIQPSGRRLRRNDDLLEATSKDFNGTGMVVSDTRQLLPNVDTWSRDALGLTSAEKELLTFLLDRTEYLRHFVAYSSFTTAAQQSLTTLLLAAIPVLKDAYLAYASAMKCLQPDLEMEMHENNGLRYASSAMSIMRSFRVDNLDDAISCLTLGTVLATSIYSMLGVGVADICQFCLSATSSLTKLAQLDPASESYRNFLVLLETQDCLVNCRVPTIRASSHNQEIADPRLGICSTLLPHYYDLCAISHSLVNATDASFLALLYEQLSTVQASIDEWQPSCSGSVVSQFVSTEIIHLLAQAKVYRLAALLISHRLRYLFGEQDDQASIWSKEIMMELAMARKMATGDLRFVTMPFLVAAIEVRQHESRNVVLQNVDKYVDCLTPTVQRAAKRFLLKIWDERDKDETRRWFDSVSIPCPTLHAIDSRYFP</sequence>
<evidence type="ECO:0000313" key="4">
    <source>
        <dbReference type="Proteomes" id="UP000777438"/>
    </source>
</evidence>
<evidence type="ECO:0000256" key="1">
    <source>
        <dbReference type="ARBA" id="ARBA00023242"/>
    </source>
</evidence>
<keyword evidence="1" id="KW-0539">Nucleus</keyword>
<name>A0A9P8W0S2_9HYPO</name>
<dbReference type="AlphaFoldDB" id="A0A9P8W0S2"/>
<reference evidence="3 4" key="1">
    <citation type="journal article" date="2021" name="Nat. Commun.">
        <title>Genetic determinants of endophytism in the Arabidopsis root mycobiome.</title>
        <authorList>
            <person name="Mesny F."/>
            <person name="Miyauchi S."/>
            <person name="Thiergart T."/>
            <person name="Pickel B."/>
            <person name="Atanasova L."/>
            <person name="Karlsson M."/>
            <person name="Huettel B."/>
            <person name="Barry K.W."/>
            <person name="Haridas S."/>
            <person name="Chen C."/>
            <person name="Bauer D."/>
            <person name="Andreopoulos W."/>
            <person name="Pangilinan J."/>
            <person name="LaButti K."/>
            <person name="Riley R."/>
            <person name="Lipzen A."/>
            <person name="Clum A."/>
            <person name="Drula E."/>
            <person name="Henrissat B."/>
            <person name="Kohler A."/>
            <person name="Grigoriev I.V."/>
            <person name="Martin F.M."/>
            <person name="Hacquard S."/>
        </authorList>
    </citation>
    <scope>NUCLEOTIDE SEQUENCE [LARGE SCALE GENOMIC DNA]</scope>
    <source>
        <strain evidence="3 4">MPI-CAGE-CH-0241</strain>
    </source>
</reference>
<dbReference type="PROSITE" id="PS50048">
    <property type="entry name" value="ZN2_CY6_FUNGAL_2"/>
    <property type="match status" value="1"/>
</dbReference>
<dbReference type="InterPro" id="IPR001138">
    <property type="entry name" value="Zn2Cys6_DnaBD"/>
</dbReference>
<accession>A0A9P8W0S2</accession>
<dbReference type="InterPro" id="IPR021858">
    <property type="entry name" value="Fun_TF"/>
</dbReference>
<dbReference type="InterPro" id="IPR036864">
    <property type="entry name" value="Zn2-C6_fun-type_DNA-bd_sf"/>
</dbReference>
<dbReference type="Gene3D" id="4.10.240.10">
    <property type="entry name" value="Zn(2)-C6 fungal-type DNA-binding domain"/>
    <property type="match status" value="1"/>
</dbReference>
<comment type="caution">
    <text evidence="3">The sequence shown here is derived from an EMBL/GenBank/DDBJ whole genome shotgun (WGS) entry which is preliminary data.</text>
</comment>
<proteinExistence type="predicted"/>
<gene>
    <name evidence="3" type="ORF">B0T10DRAFT_136167</name>
</gene>
<evidence type="ECO:0000313" key="3">
    <source>
        <dbReference type="EMBL" id="KAH6884279.1"/>
    </source>
</evidence>
<dbReference type="OrthoDB" id="4137815at2759"/>
<dbReference type="GO" id="GO:0000981">
    <property type="term" value="F:DNA-binding transcription factor activity, RNA polymerase II-specific"/>
    <property type="evidence" value="ECO:0007669"/>
    <property type="project" value="InterPro"/>
</dbReference>
<evidence type="ECO:0000259" key="2">
    <source>
        <dbReference type="PROSITE" id="PS50048"/>
    </source>
</evidence>
<protein>
    <recommendedName>
        <fullName evidence="2">Zn(2)-C6 fungal-type domain-containing protein</fullName>
    </recommendedName>
</protein>
<organism evidence="3 4">
    <name type="scientific">Thelonectria olida</name>
    <dbReference type="NCBI Taxonomy" id="1576542"/>
    <lineage>
        <taxon>Eukaryota</taxon>
        <taxon>Fungi</taxon>
        <taxon>Dikarya</taxon>
        <taxon>Ascomycota</taxon>
        <taxon>Pezizomycotina</taxon>
        <taxon>Sordariomycetes</taxon>
        <taxon>Hypocreomycetidae</taxon>
        <taxon>Hypocreales</taxon>
        <taxon>Nectriaceae</taxon>
        <taxon>Thelonectria</taxon>
    </lineage>
</organism>
<dbReference type="SUPFAM" id="SSF57701">
    <property type="entry name" value="Zn2/Cys6 DNA-binding domain"/>
    <property type="match status" value="1"/>
</dbReference>